<feature type="transmembrane region" description="Helical" evidence="4">
    <location>
        <begin position="321"/>
        <end position="340"/>
    </location>
</feature>
<dbReference type="GO" id="GO:0008610">
    <property type="term" value="P:lipid biosynthetic process"/>
    <property type="evidence" value="ECO:0007669"/>
    <property type="project" value="UniProtKB-ARBA"/>
</dbReference>
<evidence type="ECO:0000313" key="5">
    <source>
        <dbReference type="EMBL" id="OWZ19720.1"/>
    </source>
</evidence>
<dbReference type="PANTHER" id="PTHR10414">
    <property type="entry name" value="ETHANOLAMINEPHOSPHOTRANSFERASE"/>
    <property type="match status" value="1"/>
</dbReference>
<evidence type="ECO:0000313" key="6">
    <source>
        <dbReference type="Proteomes" id="UP000198211"/>
    </source>
</evidence>
<sequence>MSNPTDDPPTTFEASQAHALKQRVRHRSTGDGKSTYFGKYVSQEGSEKLRTYEYHGADNSLVYKHVLTPMNNFLVGKLPLWLAPNLITLIGLILVGGSHALFVYFCPFLKGDTPSWAMVTAAVALFGYQTLDNLDGKQARRTNTSGDDDHGKYRAIGNDVENFGIRAKRSLCLHFRNVGRLPIINGPTEGILIGIALKLFTAVVGVEFWNQEMVEGVQNNSLFVIVTMISSSFTLMINVWNALYAVRLNHDSVLVAFTRLLPFVILNTLAGLWALYSPSDIFSTHPRMFLWMLGLLNSKLVLHLMLAHLCGEEYHPFRKTLVPIFYVAGHCAFCMLEGIYDAINEELIVREFFFLSLASYVHIVITVVWEVKNVLGVSVFTIPHSVKSKPSPKPAAKSF</sequence>
<evidence type="ECO:0000256" key="1">
    <source>
        <dbReference type="ARBA" id="ARBA00004370"/>
    </source>
</evidence>
<comment type="caution">
    <text evidence="5">The sequence shown here is derived from an EMBL/GenBank/DDBJ whole genome shotgun (WGS) entry which is preliminary data.</text>
</comment>
<dbReference type="PANTHER" id="PTHR10414:SF37">
    <property type="entry name" value="BB IN A BOXCAR, ISOFORM C"/>
    <property type="match status" value="1"/>
</dbReference>
<keyword evidence="4" id="KW-1133">Transmembrane helix</keyword>
<organism evidence="5 6">
    <name type="scientific">Phytophthora megakarya</name>
    <dbReference type="NCBI Taxonomy" id="4795"/>
    <lineage>
        <taxon>Eukaryota</taxon>
        <taxon>Sar</taxon>
        <taxon>Stramenopiles</taxon>
        <taxon>Oomycota</taxon>
        <taxon>Peronosporomycetes</taxon>
        <taxon>Peronosporales</taxon>
        <taxon>Peronosporaceae</taxon>
        <taxon>Phytophthora</taxon>
    </lineage>
</organism>
<comment type="similarity">
    <text evidence="2">Belongs to the CDP-alcohol phosphatidyltransferase class-I family.</text>
</comment>
<protein>
    <submittedName>
        <fullName evidence="5">CDP-alcohol phosphatidyltransferase</fullName>
    </submittedName>
</protein>
<keyword evidence="6" id="KW-1185">Reference proteome</keyword>
<dbReference type="GO" id="GO:0016740">
    <property type="term" value="F:transferase activity"/>
    <property type="evidence" value="ECO:0007669"/>
    <property type="project" value="UniProtKB-KW"/>
</dbReference>
<dbReference type="GO" id="GO:0016020">
    <property type="term" value="C:membrane"/>
    <property type="evidence" value="ECO:0007669"/>
    <property type="project" value="UniProtKB-SubCell"/>
</dbReference>
<feature type="transmembrane region" description="Helical" evidence="4">
    <location>
        <begin position="253"/>
        <end position="276"/>
    </location>
</feature>
<reference evidence="6" key="1">
    <citation type="submission" date="2017-03" db="EMBL/GenBank/DDBJ databases">
        <title>Phytopthora megakarya and P. palmivora, two closely related causual agents of cacao black pod achieved similar genome size and gene model numbers by different mechanisms.</title>
        <authorList>
            <person name="Ali S."/>
            <person name="Shao J."/>
            <person name="Larry D.J."/>
            <person name="Kronmiller B."/>
            <person name="Shen D."/>
            <person name="Strem M.D."/>
            <person name="Melnick R.L."/>
            <person name="Guiltinan M.J."/>
            <person name="Tyler B.M."/>
            <person name="Meinhardt L.W."/>
            <person name="Bailey B.A."/>
        </authorList>
    </citation>
    <scope>NUCLEOTIDE SEQUENCE [LARGE SCALE GENOMIC DNA]</scope>
    <source>
        <strain evidence="6">zdho120</strain>
    </source>
</reference>
<evidence type="ECO:0000256" key="4">
    <source>
        <dbReference type="SAM" id="Phobius"/>
    </source>
</evidence>
<keyword evidence="4" id="KW-0812">Transmembrane</keyword>
<dbReference type="Proteomes" id="UP000198211">
    <property type="component" value="Unassembled WGS sequence"/>
</dbReference>
<dbReference type="PIRSF" id="PIRSF015665">
    <property type="entry name" value="CHOPT"/>
    <property type="match status" value="1"/>
</dbReference>
<comment type="subcellular location">
    <subcellularLocation>
        <location evidence="1">Membrane</location>
    </subcellularLocation>
</comment>
<name>A0A225WRZ5_9STRA</name>
<feature type="transmembrane region" description="Helical" evidence="4">
    <location>
        <begin position="288"/>
        <end position="309"/>
    </location>
</feature>
<dbReference type="OrthoDB" id="196717at2759"/>
<dbReference type="Gene3D" id="1.20.120.1760">
    <property type="match status" value="1"/>
</dbReference>
<dbReference type="InterPro" id="IPR014472">
    <property type="entry name" value="CHOPT"/>
</dbReference>
<feature type="transmembrane region" description="Helical" evidence="4">
    <location>
        <begin position="352"/>
        <end position="371"/>
    </location>
</feature>
<evidence type="ECO:0000256" key="2">
    <source>
        <dbReference type="ARBA" id="ARBA00010441"/>
    </source>
</evidence>
<feature type="transmembrane region" description="Helical" evidence="4">
    <location>
        <begin position="80"/>
        <end position="102"/>
    </location>
</feature>
<dbReference type="AlphaFoldDB" id="A0A225WRZ5"/>
<dbReference type="InterPro" id="IPR043130">
    <property type="entry name" value="CDP-OH_PTrfase_TM_dom"/>
</dbReference>
<accession>A0A225WRZ5</accession>
<gene>
    <name evidence="5" type="ORF">PHMEG_0005990</name>
</gene>
<keyword evidence="5" id="KW-0808">Transferase</keyword>
<dbReference type="STRING" id="4795.A0A225WRZ5"/>
<keyword evidence="3 4" id="KW-0472">Membrane</keyword>
<proteinExistence type="inferred from homology"/>
<dbReference type="EMBL" id="NBNE01000409">
    <property type="protein sequence ID" value="OWZ19720.1"/>
    <property type="molecule type" value="Genomic_DNA"/>
</dbReference>
<feature type="transmembrane region" description="Helical" evidence="4">
    <location>
        <begin position="221"/>
        <end position="246"/>
    </location>
</feature>
<feature type="transmembrane region" description="Helical" evidence="4">
    <location>
        <begin position="114"/>
        <end position="131"/>
    </location>
</feature>
<feature type="transmembrane region" description="Helical" evidence="4">
    <location>
        <begin position="190"/>
        <end position="209"/>
    </location>
</feature>
<evidence type="ECO:0000256" key="3">
    <source>
        <dbReference type="ARBA" id="ARBA00023136"/>
    </source>
</evidence>